<name>A0A6J4UBT3_9BACT</name>
<organism evidence="1">
    <name type="scientific">uncultured Thermomicrobiales bacterium</name>
    <dbReference type="NCBI Taxonomy" id="1645740"/>
    <lineage>
        <taxon>Bacteria</taxon>
        <taxon>Pseudomonadati</taxon>
        <taxon>Thermomicrobiota</taxon>
        <taxon>Thermomicrobia</taxon>
        <taxon>Thermomicrobiales</taxon>
        <taxon>environmental samples</taxon>
    </lineage>
</organism>
<protein>
    <submittedName>
        <fullName evidence="1">Uncharacterized protein</fullName>
    </submittedName>
</protein>
<accession>A0A6J4UBT3</accession>
<gene>
    <name evidence="1" type="ORF">AVDCRST_MAG43-418</name>
</gene>
<dbReference type="AlphaFoldDB" id="A0A6J4UBT3"/>
<reference evidence="1" key="1">
    <citation type="submission" date="2020-02" db="EMBL/GenBank/DDBJ databases">
        <authorList>
            <person name="Meier V. D."/>
        </authorList>
    </citation>
    <scope>NUCLEOTIDE SEQUENCE</scope>
    <source>
        <strain evidence="1">AVDCRST_MAG43</strain>
    </source>
</reference>
<sequence>MFLSKVSGEQMVQTLDGRRTTNWAIFGQSAQPQSIACH</sequence>
<proteinExistence type="predicted"/>
<dbReference type="EMBL" id="CADCWI010000022">
    <property type="protein sequence ID" value="CAA9544066.1"/>
    <property type="molecule type" value="Genomic_DNA"/>
</dbReference>
<evidence type="ECO:0000313" key="1">
    <source>
        <dbReference type="EMBL" id="CAA9544066.1"/>
    </source>
</evidence>